<evidence type="ECO:0000256" key="6">
    <source>
        <dbReference type="ARBA" id="ARBA00022840"/>
    </source>
</evidence>
<dbReference type="InterPro" id="IPR011009">
    <property type="entry name" value="Kinase-like_dom_sf"/>
</dbReference>
<dbReference type="PANTHER" id="PTHR43289">
    <property type="entry name" value="MITOGEN-ACTIVATED PROTEIN KINASE KINASE KINASE 20-RELATED"/>
    <property type="match status" value="1"/>
</dbReference>
<dbReference type="AlphaFoldDB" id="A0A5S9IQB1"/>
<dbReference type="Pfam" id="PF00069">
    <property type="entry name" value="Pkinase"/>
    <property type="match status" value="1"/>
</dbReference>
<protein>
    <recommendedName>
        <fullName evidence="1">non-specific serine/threonine protein kinase</fullName>
        <ecNumber evidence="1">2.7.11.1</ecNumber>
    </recommendedName>
</protein>
<keyword evidence="2" id="KW-0723">Serine/threonine-protein kinase</keyword>
<dbReference type="KEGG" id="uam:UABAM_03861"/>
<gene>
    <name evidence="10" type="ORF">UABAM_03861</name>
</gene>
<dbReference type="RefSeq" id="WP_151969591.1">
    <property type="nucleotide sequence ID" value="NZ_AP019860.1"/>
</dbReference>
<keyword evidence="4 7" id="KW-0547">Nucleotide-binding</keyword>
<keyword evidence="8" id="KW-1133">Transmembrane helix</keyword>
<keyword evidence="11" id="KW-1185">Reference proteome</keyword>
<dbReference type="Gene3D" id="3.30.200.20">
    <property type="entry name" value="Phosphorylase Kinase, domain 1"/>
    <property type="match status" value="1"/>
</dbReference>
<dbReference type="PROSITE" id="PS50011">
    <property type="entry name" value="PROTEIN_KINASE_DOM"/>
    <property type="match status" value="1"/>
</dbReference>
<dbReference type="InterPro" id="IPR017441">
    <property type="entry name" value="Protein_kinase_ATP_BS"/>
</dbReference>
<evidence type="ECO:0000256" key="2">
    <source>
        <dbReference type="ARBA" id="ARBA00022527"/>
    </source>
</evidence>
<dbReference type="OrthoDB" id="6111975at2"/>
<dbReference type="EMBL" id="AP019860">
    <property type="protein sequence ID" value="BBM85492.1"/>
    <property type="molecule type" value="Genomic_DNA"/>
</dbReference>
<dbReference type="GO" id="GO:0005524">
    <property type="term" value="F:ATP binding"/>
    <property type="evidence" value="ECO:0007669"/>
    <property type="project" value="UniProtKB-UniRule"/>
</dbReference>
<dbReference type="PANTHER" id="PTHR43289:SF6">
    <property type="entry name" value="SERINE_THREONINE-PROTEIN KINASE NEKL-3"/>
    <property type="match status" value="1"/>
</dbReference>
<proteinExistence type="predicted"/>
<dbReference type="InterPro" id="IPR000719">
    <property type="entry name" value="Prot_kinase_dom"/>
</dbReference>
<evidence type="ECO:0000313" key="10">
    <source>
        <dbReference type="EMBL" id="BBM85492.1"/>
    </source>
</evidence>
<keyword evidence="5 10" id="KW-0418">Kinase</keyword>
<evidence type="ECO:0000256" key="3">
    <source>
        <dbReference type="ARBA" id="ARBA00022679"/>
    </source>
</evidence>
<dbReference type="Gene3D" id="1.10.510.10">
    <property type="entry name" value="Transferase(Phosphotransferase) domain 1"/>
    <property type="match status" value="1"/>
</dbReference>
<reference evidence="10 11" key="1">
    <citation type="submission" date="2019-08" db="EMBL/GenBank/DDBJ databases">
        <title>Complete genome sequence of Candidatus Uab amorphum.</title>
        <authorList>
            <person name="Shiratori T."/>
            <person name="Suzuki S."/>
            <person name="Kakizawa Y."/>
            <person name="Ishida K."/>
        </authorList>
    </citation>
    <scope>NUCLEOTIDE SEQUENCE [LARGE SCALE GENOMIC DNA]</scope>
    <source>
        <strain evidence="10 11">SRT547</strain>
    </source>
</reference>
<organism evidence="10 11">
    <name type="scientific">Uabimicrobium amorphum</name>
    <dbReference type="NCBI Taxonomy" id="2596890"/>
    <lineage>
        <taxon>Bacteria</taxon>
        <taxon>Pseudomonadati</taxon>
        <taxon>Planctomycetota</taxon>
        <taxon>Candidatus Uabimicrobiia</taxon>
        <taxon>Candidatus Uabimicrobiales</taxon>
        <taxon>Candidatus Uabimicrobiaceae</taxon>
        <taxon>Candidatus Uabimicrobium</taxon>
    </lineage>
</organism>
<sequence>MQNTSIYNGRYQIIKKLGEGGMGAVYHAYDKKLQREVALKFLLGTISKKDVKRLQRETRLMATMNHPNVVNVYDRIDDPKSPCIVMELIDGVALSEFVKSNKMTVRAITNLMIKVIKAIAYIHELGIVHRDLKLANIMIDSSGEPKIMDFGLAKVADSKSQLSKTGSIIGSVHYMPPEQAQGNIDEVDHRSDIYALGAILYELLTEKKLFTGSSLNILFQILNESPEKPSKIKQRVPRDLEFICLKCLEKKKKNRYQSTKELVNDLVLFQQGKPINAKRSHIAKILKNVGFAITLCVVAVATIFFLKSPTILQVISSPYENYSPNHYSISFSCRVTNDIKKIFIQKNLLVLMVLFNWS</sequence>
<evidence type="ECO:0000256" key="7">
    <source>
        <dbReference type="PROSITE-ProRule" id="PRU10141"/>
    </source>
</evidence>
<keyword evidence="3" id="KW-0808">Transferase</keyword>
<dbReference type="SUPFAM" id="SSF56112">
    <property type="entry name" value="Protein kinase-like (PK-like)"/>
    <property type="match status" value="1"/>
</dbReference>
<evidence type="ECO:0000256" key="4">
    <source>
        <dbReference type="ARBA" id="ARBA00022741"/>
    </source>
</evidence>
<dbReference type="PROSITE" id="PS00108">
    <property type="entry name" value="PROTEIN_KINASE_ST"/>
    <property type="match status" value="1"/>
</dbReference>
<feature type="binding site" evidence="7">
    <location>
        <position position="40"/>
    </location>
    <ligand>
        <name>ATP</name>
        <dbReference type="ChEBI" id="CHEBI:30616"/>
    </ligand>
</feature>
<feature type="transmembrane region" description="Helical" evidence="8">
    <location>
        <begin position="285"/>
        <end position="306"/>
    </location>
</feature>
<evidence type="ECO:0000256" key="5">
    <source>
        <dbReference type="ARBA" id="ARBA00022777"/>
    </source>
</evidence>
<evidence type="ECO:0000313" key="11">
    <source>
        <dbReference type="Proteomes" id="UP000326354"/>
    </source>
</evidence>
<dbReference type="InterPro" id="IPR008271">
    <property type="entry name" value="Ser/Thr_kinase_AS"/>
</dbReference>
<dbReference type="GO" id="GO:0004674">
    <property type="term" value="F:protein serine/threonine kinase activity"/>
    <property type="evidence" value="ECO:0007669"/>
    <property type="project" value="UniProtKB-KW"/>
</dbReference>
<dbReference type="PROSITE" id="PS00107">
    <property type="entry name" value="PROTEIN_KINASE_ATP"/>
    <property type="match status" value="1"/>
</dbReference>
<evidence type="ECO:0000256" key="1">
    <source>
        <dbReference type="ARBA" id="ARBA00012513"/>
    </source>
</evidence>
<dbReference type="EC" id="2.7.11.1" evidence="1"/>
<keyword evidence="8" id="KW-0812">Transmembrane</keyword>
<accession>A0A5S9IQB1</accession>
<dbReference type="Proteomes" id="UP000326354">
    <property type="component" value="Chromosome"/>
</dbReference>
<name>A0A5S9IQB1_UABAM</name>
<dbReference type="FunFam" id="1.10.510.10:FF:000021">
    <property type="entry name" value="Serine/threonine protein kinase"/>
    <property type="match status" value="1"/>
</dbReference>
<dbReference type="SMART" id="SM00220">
    <property type="entry name" value="S_TKc"/>
    <property type="match status" value="1"/>
</dbReference>
<keyword evidence="8" id="KW-0472">Membrane</keyword>
<evidence type="ECO:0000256" key="8">
    <source>
        <dbReference type="SAM" id="Phobius"/>
    </source>
</evidence>
<feature type="domain" description="Protein kinase" evidence="9">
    <location>
        <begin position="11"/>
        <end position="267"/>
    </location>
</feature>
<evidence type="ECO:0000259" key="9">
    <source>
        <dbReference type="PROSITE" id="PS50011"/>
    </source>
</evidence>
<dbReference type="CDD" id="cd14014">
    <property type="entry name" value="STKc_PknB_like"/>
    <property type="match status" value="1"/>
</dbReference>
<keyword evidence="6 7" id="KW-0067">ATP-binding</keyword>